<evidence type="ECO:0000313" key="3">
    <source>
        <dbReference type="WBParaSite" id="nRc.2.0.1.t27308-RA"/>
    </source>
</evidence>
<sequence length="533" mass="59821">MTYVQLLYQDEDQTFRQNKEQVKSFTNVQQLAKAVAKARSVLNATKAEIGTVERPILINQADLETQSPRSPQPFNRRFDRRCSTDRSQDGYGDCTLSTDRRQQNSAPPPNKFVSFQPQLLEQPPQPPPHNTEDYVWLKRQNAQRTNWQDFNHPTYAAQPLQTDFWVNSNDIRGQRDWRPRRGAPPQRAPWEQHIHYNAVPAPYVTTSTDSSHTSSQSSEIQMALLALPSSTTIPLTALDPGALNQSTSATNMVIPSEEIASAAPIAHPLIDTSAQCSVLSSRLVKHALDKQSLQLSICRKIKVVDGAIVNAHGPVVITMESAFGEHMIKCLILDDDGNNQCIISLDFLVHPDIHAILNFKENYIEIQDMKLPLKVIASVRPQMELFLNAANDNILEEISEEERAKFSIDCQGATTAVDHDLTDHEPAALDKSLPCHTDQQKLDFALSKMTAKTYVTAPQKTKALSMLPQNRDVFSLPSDKPTITRESTISIDTGTAKPVSCHYYHAAMEQRPIVCRHIQEMLDIDFNEQSRSP</sequence>
<proteinExistence type="predicted"/>
<dbReference type="AlphaFoldDB" id="A0A915JMH1"/>
<feature type="compositionally biased region" description="Basic and acidic residues" evidence="1">
    <location>
        <begin position="76"/>
        <end position="88"/>
    </location>
</feature>
<keyword evidence="2" id="KW-1185">Reference proteome</keyword>
<reference evidence="3" key="1">
    <citation type="submission" date="2022-11" db="UniProtKB">
        <authorList>
            <consortium name="WormBaseParasite"/>
        </authorList>
    </citation>
    <scope>IDENTIFICATION</scope>
</reference>
<dbReference type="Proteomes" id="UP000887565">
    <property type="component" value="Unplaced"/>
</dbReference>
<feature type="compositionally biased region" description="Polar residues" evidence="1">
    <location>
        <begin position="62"/>
        <end position="73"/>
    </location>
</feature>
<evidence type="ECO:0000256" key="1">
    <source>
        <dbReference type="SAM" id="MobiDB-lite"/>
    </source>
</evidence>
<evidence type="ECO:0000313" key="2">
    <source>
        <dbReference type="Proteomes" id="UP000887565"/>
    </source>
</evidence>
<accession>A0A915JMH1</accession>
<feature type="region of interest" description="Disordered" evidence="1">
    <location>
        <begin position="60"/>
        <end position="130"/>
    </location>
</feature>
<name>A0A915JMH1_ROMCU</name>
<organism evidence="2 3">
    <name type="scientific">Romanomermis culicivorax</name>
    <name type="common">Nematode worm</name>
    <dbReference type="NCBI Taxonomy" id="13658"/>
    <lineage>
        <taxon>Eukaryota</taxon>
        <taxon>Metazoa</taxon>
        <taxon>Ecdysozoa</taxon>
        <taxon>Nematoda</taxon>
        <taxon>Enoplea</taxon>
        <taxon>Dorylaimia</taxon>
        <taxon>Mermithida</taxon>
        <taxon>Mermithoidea</taxon>
        <taxon>Mermithidae</taxon>
        <taxon>Romanomermis</taxon>
    </lineage>
</organism>
<protein>
    <submittedName>
        <fullName evidence="3">Uncharacterized protein</fullName>
    </submittedName>
</protein>
<dbReference type="WBParaSite" id="nRc.2.0.1.t27308-RA">
    <property type="protein sequence ID" value="nRc.2.0.1.t27308-RA"/>
    <property type="gene ID" value="nRc.2.0.1.g27308"/>
</dbReference>